<keyword evidence="14" id="KW-1185">Reference proteome</keyword>
<name>A0A0N4Z0W8_PARTI</name>
<feature type="active site" description="Proton acceptor" evidence="7">
    <location>
        <position position="468"/>
    </location>
</feature>
<dbReference type="GO" id="GO:0016020">
    <property type="term" value="C:membrane"/>
    <property type="evidence" value="ECO:0007669"/>
    <property type="project" value="TreeGrafter"/>
</dbReference>
<dbReference type="InterPro" id="IPR027268">
    <property type="entry name" value="Peptidase_M4/M1_CTD_sf"/>
</dbReference>
<sequence length="1060" mass="125224">MDSEDKEQSEVFFTPSTNQTVSDKEQNDYNILRTKSFIFVVMVAGILFFIAAFILINFSEELLHPDNYKNIDNPFNNIIEDYTRDNDHISTGFLESGENKNHSNVFPPKYIFYVPKDSHLPIWRKEPISNNKSIPLHNNDSNFKDSIPYEYAKSISLSPYLYEIFFQIYYEVTLTERNEPQYVYKNVIVNITIHIHCHKRTNVIKLNQKNLYLWEKSFQLIKISNGIKKEINLVNVILNDPHESLEFISSEELIPSNNYSLSLAYSVSLENNDMAGLYKMSYKTNSSVDGIVLGTQLQNDFARRLFPCFDQPDMKAEFLISIRHPTAARVVSNSPARLTETSGNGYETTYFYKTKKMSTYLLAFVVSFFRYKETNYNGIPIKVYTEPMKIDGVNLALETTKKLLGYYEKYFDIRYPLPKLDIHTYPQMRVLAMENWGIITIKTDQLLYQKNVHTQKHRYDVIKTISHETSHMWFGCLITPKKWDLLWLNEGFATMMSFKGAEAIGEEKTLSDGLYYFDLQNNCMDMDQKFSGTHPIIPKKNTKYIVKNKILYVKSALILFMMEEVVGEEIFRESLHHFIKENAFKNVDNKQLFSVIEYVFEKRVNQNEIFPSNITFTKFVEDWIYQEGFPLVTITKNPDNSLNLEQEVMDSERNIKNKYANSWNIPIFLEENGKTLLKWIYPGNNLTIQNYSLPIDPRCRGYYRIKYSNEMYEQFYDTLLNNHTSISVPSRARLIDDAFYLAEFNYINYAIPLKLIQYFTKERNYVPLAIFFKHFKVLKKSFEREEFFNHFTNYTNEILKCTYNYVNSDSFKEDNSFVGFSIKSDVTTFVCDNENVECIKDSLYLFDNLRRICAESRLSNSSCNKIPMERKQIVYRAASKYGDVEAFEFLLKKYKEEDYGTEKKIIRSALLSTRNEQLFFMFLKNSLFELDGMPLLGDLRQFVYDLYQYSSHWSIVKKLIMDKSHFEALYVKYKSIPVHFSFFFKFINAHCENEDQYNELLEFYKREDDNIKALGPLVLQEIEKNLVACEKKIRNTKIENFRRIEEALYEVKKNYVVKCE</sequence>
<keyword evidence="2" id="KW-0645">Protease</keyword>
<dbReference type="GO" id="GO:0006508">
    <property type="term" value="P:proteolysis"/>
    <property type="evidence" value="ECO:0007669"/>
    <property type="project" value="UniProtKB-KW"/>
</dbReference>
<dbReference type="AlphaFoldDB" id="A0A0N4Z0W8"/>
<dbReference type="InterPro" id="IPR045357">
    <property type="entry name" value="Aminopeptidase_N-like_N"/>
</dbReference>
<evidence type="ECO:0000313" key="14">
    <source>
        <dbReference type="Proteomes" id="UP000038045"/>
    </source>
</evidence>
<dbReference type="Gene3D" id="1.25.50.20">
    <property type="match status" value="1"/>
</dbReference>
<dbReference type="SUPFAM" id="SSF55486">
    <property type="entry name" value="Metalloproteases ('zincins'), catalytic domain"/>
    <property type="match status" value="1"/>
</dbReference>
<evidence type="ECO:0000256" key="8">
    <source>
        <dbReference type="PIRSR" id="PIRSR634016-3"/>
    </source>
</evidence>
<dbReference type="InterPro" id="IPR034016">
    <property type="entry name" value="M1_APN-typ"/>
</dbReference>
<feature type="domain" description="Peptidase M1 membrane alanine aminopeptidase" evidence="11">
    <location>
        <begin position="396"/>
        <end position="606"/>
    </location>
</feature>
<evidence type="ECO:0000256" key="5">
    <source>
        <dbReference type="ARBA" id="ARBA00022833"/>
    </source>
</evidence>
<dbReference type="Pfam" id="PF01433">
    <property type="entry name" value="Peptidase_M1"/>
    <property type="match status" value="1"/>
</dbReference>
<evidence type="ECO:0000259" key="11">
    <source>
        <dbReference type="Pfam" id="PF01433"/>
    </source>
</evidence>
<dbReference type="Proteomes" id="UP000038045">
    <property type="component" value="Unplaced"/>
</dbReference>
<dbReference type="CDD" id="cd09601">
    <property type="entry name" value="M1_APN-Q_like"/>
    <property type="match status" value="1"/>
</dbReference>
<keyword evidence="10" id="KW-0472">Membrane</keyword>
<dbReference type="InterPro" id="IPR050344">
    <property type="entry name" value="Peptidase_M1_aminopeptidases"/>
</dbReference>
<dbReference type="Pfam" id="PF11838">
    <property type="entry name" value="ERAP1_C"/>
    <property type="match status" value="1"/>
</dbReference>
<feature type="transmembrane region" description="Helical" evidence="10">
    <location>
        <begin position="37"/>
        <end position="58"/>
    </location>
</feature>
<reference evidence="15" key="1">
    <citation type="submission" date="2017-02" db="UniProtKB">
        <authorList>
            <consortium name="WormBaseParasite"/>
        </authorList>
    </citation>
    <scope>IDENTIFICATION</scope>
</reference>
<dbReference type="GO" id="GO:0005737">
    <property type="term" value="C:cytoplasm"/>
    <property type="evidence" value="ECO:0007669"/>
    <property type="project" value="TreeGrafter"/>
</dbReference>
<keyword evidence="5 8" id="KW-0862">Zinc</keyword>
<dbReference type="WBParaSite" id="PTRK_0000034700.1">
    <property type="protein sequence ID" value="PTRK_0000034700.1"/>
    <property type="gene ID" value="PTRK_0000034700"/>
</dbReference>
<comment type="similarity">
    <text evidence="1">Belongs to the peptidase M1 family.</text>
</comment>
<feature type="binding site" evidence="8">
    <location>
        <position position="490"/>
    </location>
    <ligand>
        <name>Zn(2+)</name>
        <dbReference type="ChEBI" id="CHEBI:29105"/>
        <note>catalytic</note>
    </ligand>
</feature>
<evidence type="ECO:0000256" key="3">
    <source>
        <dbReference type="ARBA" id="ARBA00022723"/>
    </source>
</evidence>
<dbReference type="PANTHER" id="PTHR11533">
    <property type="entry name" value="PROTEASE M1 ZINC METALLOPROTEASE"/>
    <property type="match status" value="1"/>
</dbReference>
<dbReference type="GO" id="GO:0008270">
    <property type="term" value="F:zinc ion binding"/>
    <property type="evidence" value="ECO:0007669"/>
    <property type="project" value="InterPro"/>
</dbReference>
<keyword evidence="10" id="KW-1133">Transmembrane helix</keyword>
<accession>A0A0N4Z0W8</accession>
<proteinExistence type="inferred from homology"/>
<evidence type="ECO:0000259" key="12">
    <source>
        <dbReference type="Pfam" id="PF11838"/>
    </source>
</evidence>
<dbReference type="Gene3D" id="1.10.390.10">
    <property type="entry name" value="Neutral Protease Domain 2"/>
    <property type="match status" value="1"/>
</dbReference>
<dbReference type="Gene3D" id="2.60.40.1730">
    <property type="entry name" value="tricorn interacting facor f3 domain"/>
    <property type="match status" value="1"/>
</dbReference>
<keyword evidence="3 8" id="KW-0479">Metal-binding</keyword>
<organism evidence="14 15">
    <name type="scientific">Parastrongyloides trichosuri</name>
    <name type="common">Possum-specific nematode worm</name>
    <dbReference type="NCBI Taxonomy" id="131310"/>
    <lineage>
        <taxon>Eukaryota</taxon>
        <taxon>Metazoa</taxon>
        <taxon>Ecdysozoa</taxon>
        <taxon>Nematoda</taxon>
        <taxon>Chromadorea</taxon>
        <taxon>Rhabditida</taxon>
        <taxon>Tylenchina</taxon>
        <taxon>Panagrolaimomorpha</taxon>
        <taxon>Strongyloidoidea</taxon>
        <taxon>Strongyloididae</taxon>
        <taxon>Parastrongyloides</taxon>
    </lineage>
</organism>
<dbReference type="SUPFAM" id="SSF63737">
    <property type="entry name" value="Leukotriene A4 hydrolase N-terminal domain"/>
    <property type="match status" value="1"/>
</dbReference>
<dbReference type="PRINTS" id="PR00756">
    <property type="entry name" value="ALADIPTASE"/>
</dbReference>
<dbReference type="InterPro" id="IPR001930">
    <property type="entry name" value="Peptidase_M1"/>
</dbReference>
<comment type="cofactor">
    <cofactor evidence="8">
        <name>Zn(2+)</name>
        <dbReference type="ChEBI" id="CHEBI:29105"/>
    </cofactor>
    <text evidence="8">Binds 1 zinc ion per subunit.</text>
</comment>
<feature type="binding site" evidence="8">
    <location>
        <position position="467"/>
    </location>
    <ligand>
        <name>Zn(2+)</name>
        <dbReference type="ChEBI" id="CHEBI:29105"/>
        <note>catalytic</note>
    </ligand>
</feature>
<evidence type="ECO:0000259" key="13">
    <source>
        <dbReference type="Pfam" id="PF17900"/>
    </source>
</evidence>
<dbReference type="Pfam" id="PF17900">
    <property type="entry name" value="Peptidase_M1_N"/>
    <property type="match status" value="1"/>
</dbReference>
<feature type="binding site" evidence="8">
    <location>
        <position position="471"/>
    </location>
    <ligand>
        <name>Zn(2+)</name>
        <dbReference type="ChEBI" id="CHEBI:29105"/>
        <note>catalytic</note>
    </ligand>
</feature>
<dbReference type="GO" id="GO:0043171">
    <property type="term" value="P:peptide catabolic process"/>
    <property type="evidence" value="ECO:0007669"/>
    <property type="project" value="TreeGrafter"/>
</dbReference>
<keyword evidence="4" id="KW-0378">Hydrolase</keyword>
<feature type="domain" description="Aminopeptidase N-like N-terminal" evidence="13">
    <location>
        <begin position="168"/>
        <end position="361"/>
    </location>
</feature>
<feature type="site" description="Transition state stabilizer" evidence="9">
    <location>
        <position position="552"/>
    </location>
</feature>
<dbReference type="STRING" id="131310.A0A0N4Z0W8"/>
<evidence type="ECO:0000256" key="2">
    <source>
        <dbReference type="ARBA" id="ARBA00022670"/>
    </source>
</evidence>
<protein>
    <submittedName>
        <fullName evidence="15">Aminopeptidase</fullName>
    </submittedName>
</protein>
<evidence type="ECO:0000256" key="7">
    <source>
        <dbReference type="PIRSR" id="PIRSR634016-1"/>
    </source>
</evidence>
<keyword evidence="10" id="KW-0812">Transmembrane</keyword>
<evidence type="ECO:0000256" key="6">
    <source>
        <dbReference type="ARBA" id="ARBA00023049"/>
    </source>
</evidence>
<evidence type="ECO:0000256" key="1">
    <source>
        <dbReference type="ARBA" id="ARBA00010136"/>
    </source>
</evidence>
<evidence type="ECO:0000313" key="15">
    <source>
        <dbReference type="WBParaSite" id="PTRK_0000034700.1"/>
    </source>
</evidence>
<evidence type="ECO:0000256" key="10">
    <source>
        <dbReference type="SAM" id="Phobius"/>
    </source>
</evidence>
<dbReference type="PANTHER" id="PTHR11533:SF299">
    <property type="entry name" value="AMINOPEPTIDASE"/>
    <property type="match status" value="1"/>
</dbReference>
<dbReference type="GO" id="GO:0070006">
    <property type="term" value="F:metalloaminopeptidase activity"/>
    <property type="evidence" value="ECO:0007669"/>
    <property type="project" value="TreeGrafter"/>
</dbReference>
<feature type="domain" description="ERAP1-like C-terminal" evidence="12">
    <location>
        <begin position="700"/>
        <end position="1023"/>
    </location>
</feature>
<dbReference type="GO" id="GO:0005615">
    <property type="term" value="C:extracellular space"/>
    <property type="evidence" value="ECO:0007669"/>
    <property type="project" value="TreeGrafter"/>
</dbReference>
<dbReference type="InterPro" id="IPR042097">
    <property type="entry name" value="Aminopeptidase_N-like_N_sf"/>
</dbReference>
<keyword evidence="6" id="KW-0482">Metalloprotease</keyword>
<dbReference type="InterPro" id="IPR024571">
    <property type="entry name" value="ERAP1-like_C_dom"/>
</dbReference>
<evidence type="ECO:0000256" key="9">
    <source>
        <dbReference type="PIRSR" id="PIRSR634016-4"/>
    </source>
</evidence>
<dbReference type="InterPro" id="IPR014782">
    <property type="entry name" value="Peptidase_M1_dom"/>
</dbReference>
<evidence type="ECO:0000256" key="4">
    <source>
        <dbReference type="ARBA" id="ARBA00022801"/>
    </source>
</evidence>
<dbReference type="GO" id="GO:0042277">
    <property type="term" value="F:peptide binding"/>
    <property type="evidence" value="ECO:0007669"/>
    <property type="project" value="TreeGrafter"/>
</dbReference>